<dbReference type="PROSITE" id="PS50206">
    <property type="entry name" value="RHODANESE_3"/>
    <property type="match status" value="1"/>
</dbReference>
<dbReference type="OrthoDB" id="315782at2"/>
<dbReference type="Proteomes" id="UP000245133">
    <property type="component" value="Unassembled WGS sequence"/>
</dbReference>
<reference evidence="2 3" key="1">
    <citation type="submission" date="2018-02" db="EMBL/GenBank/DDBJ databases">
        <title>Novel Leptospira species isolated from soil and water in Japan.</title>
        <authorList>
            <person name="Nakao R."/>
            <person name="Masuzawa T."/>
        </authorList>
    </citation>
    <scope>NUCLEOTIDE SEQUENCE [LARGE SCALE GENOMIC DNA]</scope>
    <source>
        <strain evidence="2 3">YH101</strain>
    </source>
</reference>
<evidence type="ECO:0000313" key="3">
    <source>
        <dbReference type="Proteomes" id="UP000245133"/>
    </source>
</evidence>
<dbReference type="AlphaFoldDB" id="A0A2P2E1C4"/>
<dbReference type="Gene3D" id="3.40.250.10">
    <property type="entry name" value="Rhodanese-like domain"/>
    <property type="match status" value="1"/>
</dbReference>
<comment type="caution">
    <text evidence="2">The sequence shown here is derived from an EMBL/GenBank/DDBJ whole genome shotgun (WGS) entry which is preliminary data.</text>
</comment>
<dbReference type="RefSeq" id="WP_108976623.1">
    <property type="nucleotide sequence ID" value="NZ_BFBB01000007.1"/>
</dbReference>
<name>A0A2P2E1C4_9LEPT</name>
<dbReference type="InterPro" id="IPR036873">
    <property type="entry name" value="Rhodanese-like_dom_sf"/>
</dbReference>
<dbReference type="InterPro" id="IPR001763">
    <property type="entry name" value="Rhodanese-like_dom"/>
</dbReference>
<sequence>MRQLTTSILALFLVWANVFSCKQDSKDDLAQNVLLAALLTSTRISTAADLTTESSVNYDDNQFGLVTSTRVKSWIDNWAANKPSGITGNLVIIVFNPNGSYTRQYLKPAAGVNVFDWTSSVFSSTDRFAYRAARDNGIINDPNALPTGAITDEILQTYGIDASKDLIVFAAGHDSGLGTNASPRGSVYQNLHRGIYWLRYWGVDRKNLAVLNGAFDANGDFPASYLTTSSSELTSPTKGSFSLKSLRSVDNSVLVQPLENIISFVKNGTSHNIYGISSSVLFADARHNTTTTAAEFTGNPVTSTSGPSGAALFAGHIKGSKFTPWPVVVDQTTGKFKSKDELVSLWDDFTKFNSVNQSGDGFKTGQTIVHYCRTNARSMVTGLSAFLILGKPSVFYENSFIEWSALSANHTNTALRTLPAGHVYATDTNELTESGYNTPGPVYNNSASLSQYSVFRINQEATTTRKNLDEDRAYKFQ</sequence>
<dbReference type="EMBL" id="BFBB01000007">
    <property type="protein sequence ID" value="GBF50680.1"/>
    <property type="molecule type" value="Genomic_DNA"/>
</dbReference>
<proteinExistence type="predicted"/>
<evidence type="ECO:0000259" key="1">
    <source>
        <dbReference type="PROSITE" id="PS50206"/>
    </source>
</evidence>
<accession>A0A2P2E1C4</accession>
<organism evidence="2 3">
    <name type="scientific">Leptospira ryugenii</name>
    <dbReference type="NCBI Taxonomy" id="1917863"/>
    <lineage>
        <taxon>Bacteria</taxon>
        <taxon>Pseudomonadati</taxon>
        <taxon>Spirochaetota</taxon>
        <taxon>Spirochaetia</taxon>
        <taxon>Leptospirales</taxon>
        <taxon>Leptospiraceae</taxon>
        <taxon>Leptospira</taxon>
    </lineage>
</organism>
<evidence type="ECO:0000313" key="2">
    <source>
        <dbReference type="EMBL" id="GBF50680.1"/>
    </source>
</evidence>
<keyword evidence="3" id="KW-1185">Reference proteome</keyword>
<dbReference type="SUPFAM" id="SSF52821">
    <property type="entry name" value="Rhodanese/Cell cycle control phosphatase"/>
    <property type="match status" value="1"/>
</dbReference>
<protein>
    <recommendedName>
        <fullName evidence="1">Rhodanese domain-containing protein</fullName>
    </recommendedName>
</protein>
<gene>
    <name evidence="2" type="ORF">LPTSP4_22070</name>
</gene>
<feature type="domain" description="Rhodanese" evidence="1">
    <location>
        <begin position="303"/>
        <end position="412"/>
    </location>
</feature>